<dbReference type="GO" id="GO:0005730">
    <property type="term" value="C:nucleolus"/>
    <property type="evidence" value="ECO:0007669"/>
    <property type="project" value="TreeGrafter"/>
</dbReference>
<evidence type="ECO:0000256" key="1">
    <source>
        <dbReference type="SAM" id="MobiDB-lite"/>
    </source>
</evidence>
<evidence type="ECO:0000313" key="4">
    <source>
        <dbReference type="Proteomes" id="UP000541610"/>
    </source>
</evidence>
<sequence>MASPKRKRSVDGPPRVADGVEEAAAWALSHMNDDDGDDGPVQDSALTASAAAMGTQQKQVHRFIAELQGTEEEACAALKTAVYRCRQGDYAALTRYIALSPACGELFALADRKRQSDGRTISTTTLFLVELLGWVLLGCVDERFPSSSTTGNAVCRGVLNSSTMFMSRCLFAVLNTSRDWALIGALRLLRGLFSFSPRVALQASTAVANWTVTRDAKGTAANDTIEHGWKALSRLLGRRRVTAEGETVREQGLLLTVAILKAAETNKDLAAQLVLHPMWRPFLGRALAGSGSEGCVAPQQRGREGSSPRDTGRALETMRRAEVAVLEGLGDFLVNSKSRKSRLFTNQEFFLPRLSRVVVEATEESVLDAAESLWTSIATDSDLWAGDMDGLGSALAAIKPPCDSQTKYLGGSPRCAQVGRSLACHDPTPCGPPYLPACLNRSELTAGLLFSGEGKALVRSAALGLVSAALKRVARNNVKDTTVLNAVAGHLPDMQTILNAKPPSTSTSAPYLLAWSQCICAYQSALPGRFLQCKFDWGRALIECEEPVQRAVLLPMTTRVLASFPSWEDLFDTGLFTTMTEARRWGNLPTRDEKLWVIAVLHQLAQHPLLPVDTWASDFVKQALTGNPQPPAGSCCIADVVLNLARSGDASLEKWEGLLKKYDGQSDLLTELYLSQRPKDGNVNAAISSPSSATDPLESLLARPSNHQVDLETAAQSPTLLAAVVDELAYEGQCASALEVLSSVPASRGEVPGLDAVLTKNSSLLAAIASIDAETFRHGLLWILTPGVFVQVCQYRSAVAVETALYLQHKPKKLRRKWGEQRFQRCVLAVCCALVNNGDAERASVLADKFGPIGAGIARLPQGILPRLPQGLLDLSSLDTATVLAESDPSLTQWWIDTGRLDLLDETLDEGMQQRILETATLPRATVEEYVKSGRVSPSTAVAAATQLARQAEVKDSVSQYWYSEVIPALSDTMLRDKAAVLLAVPYAPCEDYAQLLQRLVGLWGLSRSENDQALLKVILEVACVHELSRKAEYRPDSRIPRAVAKECHRLPVPAVLLDNNLSIASSEESESLDIDAFTVFTAGRLRRADATTTDEDWQNYTPAAELDSSRHRDLLWRPGSRRPGGGYLESRQDCARSLPGCPRAHRRVLFLLHAYLNALPESTDEPSPSVLAHAVAQMSAVVVRPESPEYEEVCHALLARPSLDAADVPLWFDLFYSKSVTNCTHHRRWILQVLSTATHPDYITPDTVTGPLGKRRVPEALMALTADVTQTDVQLECLALDIILNIITFYSSRPAALVKFVKNHAVVEWCYNLLRDKAHLPTLRSTALKIADILLSRLPSRSTLAINFARAASRCTGLTWKSRIAIASILLRGNKRALLSLPTESLDVMSRLPEVEDLPTWPDDAPEEVVTDAETLMRMAMCSA</sequence>
<dbReference type="EMBL" id="JABANP010000166">
    <property type="protein sequence ID" value="KAF4687985.1"/>
    <property type="molecule type" value="Genomic_DNA"/>
</dbReference>
<organism evidence="3 4">
    <name type="scientific">Perkinsus olseni</name>
    <name type="common">Perkinsus atlanticus</name>
    <dbReference type="NCBI Taxonomy" id="32597"/>
    <lineage>
        <taxon>Eukaryota</taxon>
        <taxon>Sar</taxon>
        <taxon>Alveolata</taxon>
        <taxon>Perkinsozoa</taxon>
        <taxon>Perkinsea</taxon>
        <taxon>Perkinsida</taxon>
        <taxon>Perkinsidae</taxon>
        <taxon>Perkinsus</taxon>
    </lineage>
</organism>
<name>A0A7J6NW05_PEROL</name>
<feature type="compositionally biased region" description="Basic and acidic residues" evidence="1">
    <location>
        <begin position="301"/>
        <end position="313"/>
    </location>
</feature>
<evidence type="ECO:0000313" key="3">
    <source>
        <dbReference type="EMBL" id="KAF4687985.1"/>
    </source>
</evidence>
<feature type="region of interest" description="Disordered" evidence="1">
    <location>
        <begin position="1"/>
        <end position="43"/>
    </location>
</feature>
<gene>
    <name evidence="3" type="ORF">FOZ60_003279</name>
</gene>
<reference evidence="3 4" key="1">
    <citation type="submission" date="2020-04" db="EMBL/GenBank/DDBJ databases">
        <title>Perkinsus olseni comparative genomics.</title>
        <authorList>
            <person name="Bogema D.R."/>
        </authorList>
    </citation>
    <scope>NUCLEOTIDE SEQUENCE [LARGE SCALE GENOMIC DNA]</scope>
    <source>
        <strain evidence="3">00978-12</strain>
    </source>
</reference>
<evidence type="ECO:0000259" key="2">
    <source>
        <dbReference type="Pfam" id="PF16201"/>
    </source>
</evidence>
<proteinExistence type="predicted"/>
<dbReference type="GO" id="GO:0000466">
    <property type="term" value="P:maturation of 5.8S rRNA from tricistronic rRNA transcript (SSU-rRNA, 5.8S rRNA, LSU-rRNA)"/>
    <property type="evidence" value="ECO:0007669"/>
    <property type="project" value="TreeGrafter"/>
</dbReference>
<accession>A0A7J6NW05</accession>
<dbReference type="InterPro" id="IPR032436">
    <property type="entry name" value="URB1_C"/>
</dbReference>
<feature type="region of interest" description="Disordered" evidence="1">
    <location>
        <begin position="293"/>
        <end position="313"/>
    </location>
</feature>
<feature type="domain" description="URB1 C-terminal" evidence="2">
    <location>
        <begin position="1147"/>
        <end position="1290"/>
    </location>
</feature>
<dbReference type="PANTHER" id="PTHR13500">
    <property type="entry name" value="NUCLEOLAR PRERIBOSOMAL-ASSOCIATED PROTEIN 1"/>
    <property type="match status" value="1"/>
</dbReference>
<dbReference type="Pfam" id="PF16201">
    <property type="entry name" value="NopRA1"/>
    <property type="match status" value="1"/>
</dbReference>
<dbReference type="InterPro" id="IPR039844">
    <property type="entry name" value="URB1"/>
</dbReference>
<protein>
    <recommendedName>
        <fullName evidence="2">URB1 C-terminal domain-containing protein</fullName>
    </recommendedName>
</protein>
<dbReference type="OrthoDB" id="72892at2759"/>
<dbReference type="PANTHER" id="PTHR13500:SF0">
    <property type="entry name" value="NUCLEOLAR PRE-RIBOSOMAL-ASSOCIATED PROTEIN 1"/>
    <property type="match status" value="1"/>
</dbReference>
<comment type="caution">
    <text evidence="3">The sequence shown here is derived from an EMBL/GenBank/DDBJ whole genome shotgun (WGS) entry which is preliminary data.</text>
</comment>
<dbReference type="GO" id="GO:0000463">
    <property type="term" value="P:maturation of LSU-rRNA from tricistronic rRNA transcript (SSU-rRNA, 5.8S rRNA, LSU-rRNA)"/>
    <property type="evidence" value="ECO:0007669"/>
    <property type="project" value="TreeGrafter"/>
</dbReference>
<dbReference type="Proteomes" id="UP000541610">
    <property type="component" value="Unassembled WGS sequence"/>
</dbReference>